<dbReference type="PANTHER" id="PTHR45528:SF1">
    <property type="entry name" value="SENSOR HISTIDINE KINASE CPXA"/>
    <property type="match status" value="1"/>
</dbReference>
<gene>
    <name evidence="18" type="ORF">D3H55_11715</name>
</gene>
<evidence type="ECO:0000256" key="7">
    <source>
        <dbReference type="ARBA" id="ARBA00022692"/>
    </source>
</evidence>
<keyword evidence="5" id="KW-0597">Phosphoprotein</keyword>
<dbReference type="InterPro" id="IPR036890">
    <property type="entry name" value="HATPase_C_sf"/>
</dbReference>
<dbReference type="RefSeq" id="WP_119547104.1">
    <property type="nucleotide sequence ID" value="NZ_QXIR01000014.1"/>
</dbReference>
<keyword evidence="7 15" id="KW-0812">Transmembrane</keyword>
<dbReference type="InterPro" id="IPR050398">
    <property type="entry name" value="HssS/ArlS-like"/>
</dbReference>
<evidence type="ECO:0000256" key="10">
    <source>
        <dbReference type="ARBA" id="ARBA00022840"/>
    </source>
</evidence>
<evidence type="ECO:0000256" key="5">
    <source>
        <dbReference type="ARBA" id="ARBA00022553"/>
    </source>
</evidence>
<keyword evidence="19" id="KW-1185">Reference proteome</keyword>
<evidence type="ECO:0000313" key="19">
    <source>
        <dbReference type="Proteomes" id="UP000265801"/>
    </source>
</evidence>
<dbReference type="PANTHER" id="PTHR45528">
    <property type="entry name" value="SENSOR HISTIDINE KINASE CPXA"/>
    <property type="match status" value="1"/>
</dbReference>
<reference evidence="18 19" key="1">
    <citation type="submission" date="2018-09" db="EMBL/GenBank/DDBJ databases">
        <title>Bacillus saliacetes sp. nov., isolated from Thai shrimp paste (Ka-pi).</title>
        <authorList>
            <person name="Daroonpunt R."/>
            <person name="Tanasupawat S."/>
            <person name="Yiamsombut S."/>
        </authorList>
    </citation>
    <scope>NUCLEOTIDE SEQUENCE [LARGE SCALE GENOMIC DNA]</scope>
    <source>
        <strain evidence="18 19">SKP7-4</strain>
    </source>
</reference>
<dbReference type="EMBL" id="QXIR01000014">
    <property type="protein sequence ID" value="RIW33317.1"/>
    <property type="molecule type" value="Genomic_DNA"/>
</dbReference>
<evidence type="ECO:0000256" key="11">
    <source>
        <dbReference type="ARBA" id="ARBA00022989"/>
    </source>
</evidence>
<evidence type="ECO:0000259" key="17">
    <source>
        <dbReference type="PROSITE" id="PS50885"/>
    </source>
</evidence>
<dbReference type="CDD" id="cd06225">
    <property type="entry name" value="HAMP"/>
    <property type="match status" value="1"/>
</dbReference>
<keyword evidence="8" id="KW-0547">Nucleotide-binding</keyword>
<dbReference type="PROSITE" id="PS50109">
    <property type="entry name" value="HIS_KIN"/>
    <property type="match status" value="1"/>
</dbReference>
<dbReference type="InterPro" id="IPR003594">
    <property type="entry name" value="HATPase_dom"/>
</dbReference>
<dbReference type="InterPro" id="IPR036097">
    <property type="entry name" value="HisK_dim/P_sf"/>
</dbReference>
<feature type="transmembrane region" description="Helical" evidence="15">
    <location>
        <begin position="7"/>
        <end position="28"/>
    </location>
</feature>
<dbReference type="Gene3D" id="1.10.287.130">
    <property type="match status" value="1"/>
</dbReference>
<dbReference type="CDD" id="cd00082">
    <property type="entry name" value="HisKA"/>
    <property type="match status" value="1"/>
</dbReference>
<dbReference type="Gene3D" id="3.30.565.10">
    <property type="entry name" value="Histidine kinase-like ATPase, C-terminal domain"/>
    <property type="match status" value="1"/>
</dbReference>
<dbReference type="GO" id="GO:0005524">
    <property type="term" value="F:ATP binding"/>
    <property type="evidence" value="ECO:0007669"/>
    <property type="project" value="UniProtKB-KW"/>
</dbReference>
<evidence type="ECO:0000256" key="12">
    <source>
        <dbReference type="ARBA" id="ARBA00023012"/>
    </source>
</evidence>
<keyword evidence="10" id="KW-0067">ATP-binding</keyword>
<dbReference type="SMART" id="SM00304">
    <property type="entry name" value="HAMP"/>
    <property type="match status" value="1"/>
</dbReference>
<dbReference type="InterPro" id="IPR003660">
    <property type="entry name" value="HAMP_dom"/>
</dbReference>
<keyword evidence="4" id="KW-1003">Cell membrane</keyword>
<keyword evidence="14" id="KW-0175">Coiled coil</keyword>
<dbReference type="Pfam" id="PF02518">
    <property type="entry name" value="HATPase_c"/>
    <property type="match status" value="1"/>
</dbReference>
<sequence>MKIRYLYQLLLSHTSVLIIAFLILGLLFSQYVENLVYENKVEELSSYGEKILSDLERPSPRRPLYLEQYSNLLHARDIDLITFNENGVVSFSRGGVYPRIELTEEEWKKIEQGEAVPLKKDFGRFDQAVSLVIMPRIINDQLAGGLILISPISGTREMLSEINKYLLYIVLISLAISLLVSLFLSKLHVKRIQRIRNAASLVSSGNYDVRVPSSNFDEIGDLAEDFNEMVTKLKASKEEIDSLENRRRQFMADVSHELRTPLTTIRGVMEGIRNDMIPEEQKEKSFGLVSQETRRLIRLVNENLDYEKIRSNQIAITKVTVPLLDVLEVIKEQLDFQAEDKQNEIQIKADPAIKVQADYDRLIQILINITKNSIQFTEGGSIWLRGASSEKETIIEIEDTGMGMDPDEIESIWRRFYKADLSRTNNPYGEFGLGLSIVKQLVLMHKGTIKVSSEKGKGTKFVIRLPLESKEG</sequence>
<comment type="catalytic activity">
    <reaction evidence="1">
        <text>ATP + protein L-histidine = ADP + protein N-phospho-L-histidine.</text>
        <dbReference type="EC" id="2.7.13.3"/>
    </reaction>
</comment>
<dbReference type="PROSITE" id="PS50885">
    <property type="entry name" value="HAMP"/>
    <property type="match status" value="1"/>
</dbReference>
<keyword evidence="9 18" id="KW-0418">Kinase</keyword>
<dbReference type="SUPFAM" id="SSF158472">
    <property type="entry name" value="HAMP domain-like"/>
    <property type="match status" value="1"/>
</dbReference>
<evidence type="ECO:0000256" key="15">
    <source>
        <dbReference type="SAM" id="Phobius"/>
    </source>
</evidence>
<evidence type="ECO:0000256" key="4">
    <source>
        <dbReference type="ARBA" id="ARBA00022475"/>
    </source>
</evidence>
<dbReference type="OrthoDB" id="3436at2"/>
<dbReference type="FunFam" id="3.30.565.10:FF:000006">
    <property type="entry name" value="Sensor histidine kinase WalK"/>
    <property type="match status" value="1"/>
</dbReference>
<evidence type="ECO:0000256" key="14">
    <source>
        <dbReference type="SAM" id="Coils"/>
    </source>
</evidence>
<dbReference type="PRINTS" id="PR00344">
    <property type="entry name" value="BCTRLSENSOR"/>
</dbReference>
<name>A0A3A1QY05_9BACI</name>
<evidence type="ECO:0000256" key="13">
    <source>
        <dbReference type="ARBA" id="ARBA00023136"/>
    </source>
</evidence>
<evidence type="ECO:0000259" key="16">
    <source>
        <dbReference type="PROSITE" id="PS50109"/>
    </source>
</evidence>
<dbReference type="Gene3D" id="6.10.340.10">
    <property type="match status" value="1"/>
</dbReference>
<evidence type="ECO:0000256" key="9">
    <source>
        <dbReference type="ARBA" id="ARBA00022777"/>
    </source>
</evidence>
<keyword evidence="13 15" id="KW-0472">Membrane</keyword>
<keyword evidence="12" id="KW-0902">Two-component regulatory system</keyword>
<accession>A0A3A1QY05</accession>
<dbReference type="SMART" id="SM00387">
    <property type="entry name" value="HATPase_c"/>
    <property type="match status" value="1"/>
</dbReference>
<dbReference type="Pfam" id="PF00672">
    <property type="entry name" value="HAMP"/>
    <property type="match status" value="1"/>
</dbReference>
<dbReference type="InterPro" id="IPR004358">
    <property type="entry name" value="Sig_transdc_His_kin-like_C"/>
</dbReference>
<dbReference type="SMART" id="SM00388">
    <property type="entry name" value="HisKA"/>
    <property type="match status" value="1"/>
</dbReference>
<organism evidence="18 19">
    <name type="scientific">Bacillus salacetis</name>
    <dbReference type="NCBI Taxonomy" id="2315464"/>
    <lineage>
        <taxon>Bacteria</taxon>
        <taxon>Bacillati</taxon>
        <taxon>Bacillota</taxon>
        <taxon>Bacilli</taxon>
        <taxon>Bacillales</taxon>
        <taxon>Bacillaceae</taxon>
        <taxon>Bacillus</taxon>
    </lineage>
</organism>
<dbReference type="AlphaFoldDB" id="A0A3A1QY05"/>
<keyword evidence="11 15" id="KW-1133">Transmembrane helix</keyword>
<keyword evidence="6" id="KW-0808">Transferase</keyword>
<feature type="coiled-coil region" evidence="14">
    <location>
        <begin position="226"/>
        <end position="253"/>
    </location>
</feature>
<dbReference type="EC" id="2.7.13.3" evidence="3"/>
<dbReference type="FunFam" id="1.10.287.130:FF:000001">
    <property type="entry name" value="Two-component sensor histidine kinase"/>
    <property type="match status" value="1"/>
</dbReference>
<protein>
    <recommendedName>
        <fullName evidence="3">histidine kinase</fullName>
        <ecNumber evidence="3">2.7.13.3</ecNumber>
    </recommendedName>
</protein>
<evidence type="ECO:0000256" key="6">
    <source>
        <dbReference type="ARBA" id="ARBA00022679"/>
    </source>
</evidence>
<evidence type="ECO:0000256" key="1">
    <source>
        <dbReference type="ARBA" id="ARBA00000085"/>
    </source>
</evidence>
<evidence type="ECO:0000313" key="18">
    <source>
        <dbReference type="EMBL" id="RIW33317.1"/>
    </source>
</evidence>
<dbReference type="Proteomes" id="UP000265801">
    <property type="component" value="Unassembled WGS sequence"/>
</dbReference>
<dbReference type="InterPro" id="IPR005467">
    <property type="entry name" value="His_kinase_dom"/>
</dbReference>
<evidence type="ECO:0000256" key="3">
    <source>
        <dbReference type="ARBA" id="ARBA00012438"/>
    </source>
</evidence>
<feature type="transmembrane region" description="Helical" evidence="15">
    <location>
        <begin position="165"/>
        <end position="184"/>
    </location>
</feature>
<feature type="domain" description="Histidine kinase" evidence="16">
    <location>
        <begin position="253"/>
        <end position="469"/>
    </location>
</feature>
<dbReference type="SUPFAM" id="SSF55874">
    <property type="entry name" value="ATPase domain of HSP90 chaperone/DNA topoisomerase II/histidine kinase"/>
    <property type="match status" value="1"/>
</dbReference>
<feature type="domain" description="HAMP" evidence="17">
    <location>
        <begin position="186"/>
        <end position="238"/>
    </location>
</feature>
<evidence type="ECO:0000256" key="8">
    <source>
        <dbReference type="ARBA" id="ARBA00022741"/>
    </source>
</evidence>
<evidence type="ECO:0000256" key="2">
    <source>
        <dbReference type="ARBA" id="ARBA00004651"/>
    </source>
</evidence>
<dbReference type="GO" id="GO:0005886">
    <property type="term" value="C:plasma membrane"/>
    <property type="evidence" value="ECO:0007669"/>
    <property type="project" value="UniProtKB-SubCell"/>
</dbReference>
<dbReference type="GO" id="GO:0000155">
    <property type="term" value="F:phosphorelay sensor kinase activity"/>
    <property type="evidence" value="ECO:0007669"/>
    <property type="project" value="InterPro"/>
</dbReference>
<dbReference type="Pfam" id="PF00512">
    <property type="entry name" value="HisKA"/>
    <property type="match status" value="1"/>
</dbReference>
<dbReference type="InterPro" id="IPR003661">
    <property type="entry name" value="HisK_dim/P_dom"/>
</dbReference>
<comment type="subcellular location">
    <subcellularLocation>
        <location evidence="2">Cell membrane</location>
        <topology evidence="2">Multi-pass membrane protein</topology>
    </subcellularLocation>
</comment>
<proteinExistence type="predicted"/>
<comment type="caution">
    <text evidence="18">The sequence shown here is derived from an EMBL/GenBank/DDBJ whole genome shotgun (WGS) entry which is preliminary data.</text>
</comment>
<dbReference type="SUPFAM" id="SSF47384">
    <property type="entry name" value="Homodimeric domain of signal transducing histidine kinase"/>
    <property type="match status" value="1"/>
</dbReference>